<keyword evidence="4 6" id="KW-1133">Transmembrane helix</keyword>
<keyword evidence="8" id="KW-1185">Reference proteome</keyword>
<evidence type="ECO:0000256" key="5">
    <source>
        <dbReference type="ARBA" id="ARBA00023136"/>
    </source>
</evidence>
<proteinExistence type="predicted"/>
<protein>
    <submittedName>
        <fullName evidence="7">Uncharacterized protein</fullName>
    </submittedName>
</protein>
<keyword evidence="3" id="KW-0256">Endoplasmic reticulum</keyword>
<dbReference type="GO" id="GO:0005789">
    <property type="term" value="C:endoplasmic reticulum membrane"/>
    <property type="evidence" value="ECO:0007669"/>
    <property type="project" value="UniProtKB-SubCell"/>
</dbReference>
<dbReference type="InterPro" id="IPR021013">
    <property type="entry name" value="ATPase_Vma12"/>
</dbReference>
<dbReference type="Pfam" id="PF11712">
    <property type="entry name" value="Vma12"/>
    <property type="match status" value="1"/>
</dbReference>
<evidence type="ECO:0000256" key="3">
    <source>
        <dbReference type="ARBA" id="ARBA00022824"/>
    </source>
</evidence>
<dbReference type="InParanoid" id="A0A3N4LT53"/>
<name>A0A3N4LT53_9PEZI</name>
<dbReference type="OrthoDB" id="19981at2759"/>
<dbReference type="FunCoup" id="A0A3N4LT53">
    <property type="interactions" value="52"/>
</dbReference>
<dbReference type="GO" id="GO:0070072">
    <property type="term" value="P:vacuolar proton-transporting V-type ATPase complex assembly"/>
    <property type="evidence" value="ECO:0007669"/>
    <property type="project" value="InterPro"/>
</dbReference>
<evidence type="ECO:0000313" key="7">
    <source>
        <dbReference type="EMBL" id="RPB26083.1"/>
    </source>
</evidence>
<evidence type="ECO:0000256" key="2">
    <source>
        <dbReference type="ARBA" id="ARBA00022692"/>
    </source>
</evidence>
<organism evidence="7 8">
    <name type="scientific">Terfezia boudieri ATCC MYA-4762</name>
    <dbReference type="NCBI Taxonomy" id="1051890"/>
    <lineage>
        <taxon>Eukaryota</taxon>
        <taxon>Fungi</taxon>
        <taxon>Dikarya</taxon>
        <taxon>Ascomycota</taxon>
        <taxon>Pezizomycotina</taxon>
        <taxon>Pezizomycetes</taxon>
        <taxon>Pezizales</taxon>
        <taxon>Pezizaceae</taxon>
        <taxon>Terfezia</taxon>
    </lineage>
</organism>
<feature type="transmembrane region" description="Helical" evidence="6">
    <location>
        <begin position="165"/>
        <end position="187"/>
    </location>
</feature>
<reference evidence="7 8" key="1">
    <citation type="journal article" date="2018" name="Nat. Ecol. Evol.">
        <title>Pezizomycetes genomes reveal the molecular basis of ectomycorrhizal truffle lifestyle.</title>
        <authorList>
            <person name="Murat C."/>
            <person name="Payen T."/>
            <person name="Noel B."/>
            <person name="Kuo A."/>
            <person name="Morin E."/>
            <person name="Chen J."/>
            <person name="Kohler A."/>
            <person name="Krizsan K."/>
            <person name="Balestrini R."/>
            <person name="Da Silva C."/>
            <person name="Montanini B."/>
            <person name="Hainaut M."/>
            <person name="Levati E."/>
            <person name="Barry K.W."/>
            <person name="Belfiori B."/>
            <person name="Cichocki N."/>
            <person name="Clum A."/>
            <person name="Dockter R.B."/>
            <person name="Fauchery L."/>
            <person name="Guy J."/>
            <person name="Iotti M."/>
            <person name="Le Tacon F."/>
            <person name="Lindquist E.A."/>
            <person name="Lipzen A."/>
            <person name="Malagnac F."/>
            <person name="Mello A."/>
            <person name="Molinier V."/>
            <person name="Miyauchi S."/>
            <person name="Poulain J."/>
            <person name="Riccioni C."/>
            <person name="Rubini A."/>
            <person name="Sitrit Y."/>
            <person name="Splivallo R."/>
            <person name="Traeger S."/>
            <person name="Wang M."/>
            <person name="Zifcakova L."/>
            <person name="Wipf D."/>
            <person name="Zambonelli A."/>
            <person name="Paolocci F."/>
            <person name="Nowrousian M."/>
            <person name="Ottonello S."/>
            <person name="Baldrian P."/>
            <person name="Spatafora J.W."/>
            <person name="Henrissat B."/>
            <person name="Nagy L.G."/>
            <person name="Aury J.M."/>
            <person name="Wincker P."/>
            <person name="Grigoriev I.V."/>
            <person name="Bonfante P."/>
            <person name="Martin F.M."/>
        </authorList>
    </citation>
    <scope>NUCLEOTIDE SEQUENCE [LARGE SCALE GENOMIC DNA]</scope>
    <source>
        <strain evidence="7 8">ATCC MYA-4762</strain>
    </source>
</reference>
<gene>
    <name evidence="7" type="ORF">L211DRAFT_804764</name>
</gene>
<comment type="subcellular location">
    <subcellularLocation>
        <location evidence="1">Endoplasmic reticulum membrane</location>
        <topology evidence="1">Multi-pass membrane protein</topology>
    </subcellularLocation>
</comment>
<dbReference type="EMBL" id="ML121535">
    <property type="protein sequence ID" value="RPB26083.1"/>
    <property type="molecule type" value="Genomic_DNA"/>
</dbReference>
<dbReference type="PANTHER" id="PTHR31394:SF1">
    <property type="entry name" value="TRANSMEMBRANE PROTEIN 199"/>
    <property type="match status" value="1"/>
</dbReference>
<evidence type="ECO:0000256" key="1">
    <source>
        <dbReference type="ARBA" id="ARBA00004477"/>
    </source>
</evidence>
<evidence type="ECO:0000256" key="4">
    <source>
        <dbReference type="ARBA" id="ARBA00022989"/>
    </source>
</evidence>
<dbReference type="AlphaFoldDB" id="A0A3N4LT53"/>
<dbReference type="Proteomes" id="UP000267821">
    <property type="component" value="Unassembled WGS sequence"/>
</dbReference>
<evidence type="ECO:0000313" key="8">
    <source>
        <dbReference type="Proteomes" id="UP000267821"/>
    </source>
</evidence>
<sequence length="219" mass="24616">MVLLIPSEPLVSALKEYNNLSALPDTELIQCDDPPTYLDHRTIKKISSTLIAHQTSPENVATYRLSRLLRGCAVYIPSKPPKPEPTEEYKALMAHLRVQAEAESYRTMLNQSDHMLTSLKEGEEEYTMKQLKSDLSLIVNVLFSILATGGAVWAVASSWEVPERFALAFVAAIVVGVAEIVVLGSYYRKIEEAKLLERKRVERKEVLRTWEVGSGKKIE</sequence>
<keyword evidence="5 6" id="KW-0472">Membrane</keyword>
<accession>A0A3N4LT53</accession>
<keyword evidence="2 6" id="KW-0812">Transmembrane</keyword>
<feature type="transmembrane region" description="Helical" evidence="6">
    <location>
        <begin position="137"/>
        <end position="159"/>
    </location>
</feature>
<evidence type="ECO:0000256" key="6">
    <source>
        <dbReference type="SAM" id="Phobius"/>
    </source>
</evidence>
<dbReference type="PANTHER" id="PTHR31394">
    <property type="entry name" value="TRANSMEMBRANE PROTEIN 199"/>
    <property type="match status" value="1"/>
</dbReference>